<feature type="domain" description="SsuA/THI5-like" evidence="5">
    <location>
        <begin position="63"/>
        <end position="272"/>
    </location>
</feature>
<dbReference type="PANTHER" id="PTHR30024:SF47">
    <property type="entry name" value="TAURINE-BINDING PERIPLASMIC PROTEIN"/>
    <property type="match status" value="1"/>
</dbReference>
<dbReference type="RefSeq" id="WP_083946620.1">
    <property type="nucleotide sequence ID" value="NZ_JAAXPI010000022.1"/>
</dbReference>
<evidence type="ECO:0000313" key="7">
    <source>
        <dbReference type="Proteomes" id="UP000579250"/>
    </source>
</evidence>
<evidence type="ECO:0000259" key="5">
    <source>
        <dbReference type="Pfam" id="PF09084"/>
    </source>
</evidence>
<dbReference type="SUPFAM" id="SSF53850">
    <property type="entry name" value="Periplasmic binding protein-like II"/>
    <property type="match status" value="1"/>
</dbReference>
<sequence>MPTSRPTASVRVSAAALATLTALSSLSACRDSHGGGDETSGGTVKIMVGGIDKVIYLPAKLTEQLGSFKAQGLKVQLLTEPAGAQAENVLIAGDVQAVVGFYDHSIHLQTKGKCVESIVQMADVPGEAEMVATAKAGSLTSPAGFKGKKLGVTSPGSSTDFITRALAVRNGVKTSDYTTVKAGAGQTFISTMDNGGIDAGMTTDPTIAKLVSTGKGRVMVEMRTEEGTREALGGLYPSSSLYMDCAYVKSHAETVQKLANAFVKTLGWIKAHKPAEIAAKMPKDYAGGDPKLYEKAIGDSISMFNGDGVMKPEAAENVLKVLAQFSPEVGEKKGQIDLAKTYTTQFVTKAKQP</sequence>
<keyword evidence="7" id="KW-1185">Reference proteome</keyword>
<comment type="subcellular location">
    <subcellularLocation>
        <location evidence="1">Periplasm</location>
    </subcellularLocation>
</comment>
<comment type="similarity">
    <text evidence="2">Belongs to the bacterial solute-binding protein SsuA/TauA family.</text>
</comment>
<evidence type="ECO:0000313" key="6">
    <source>
        <dbReference type="EMBL" id="NKZ05523.1"/>
    </source>
</evidence>
<feature type="chain" id="PRO_5038526014" evidence="4">
    <location>
        <begin position="28"/>
        <end position="353"/>
    </location>
</feature>
<evidence type="ECO:0000256" key="1">
    <source>
        <dbReference type="ARBA" id="ARBA00004418"/>
    </source>
</evidence>
<evidence type="ECO:0000256" key="2">
    <source>
        <dbReference type="ARBA" id="ARBA00010742"/>
    </source>
</evidence>
<dbReference type="GO" id="GO:0042918">
    <property type="term" value="P:alkanesulfonate transmembrane transport"/>
    <property type="evidence" value="ECO:0007669"/>
    <property type="project" value="TreeGrafter"/>
</dbReference>
<name>A0A846Z558_9ACTN</name>
<dbReference type="AlphaFoldDB" id="A0A846Z558"/>
<evidence type="ECO:0000256" key="4">
    <source>
        <dbReference type="SAM" id="SignalP"/>
    </source>
</evidence>
<protein>
    <submittedName>
        <fullName evidence="6">ABC transporter substrate-binding protein</fullName>
    </submittedName>
</protein>
<gene>
    <name evidence="6" type="ORF">HGB48_17485</name>
</gene>
<reference evidence="6 7" key="1">
    <citation type="submission" date="2020-04" db="EMBL/GenBank/DDBJ databases">
        <title>MicrobeNet Type strains.</title>
        <authorList>
            <person name="Nicholson A.C."/>
        </authorList>
    </citation>
    <scope>NUCLEOTIDE SEQUENCE [LARGE SCALE GENOMIC DNA]</scope>
    <source>
        <strain evidence="6 7">ATCC BAA-277</strain>
    </source>
</reference>
<dbReference type="InterPro" id="IPR015168">
    <property type="entry name" value="SsuA/THI5"/>
</dbReference>
<dbReference type="EMBL" id="JAAXPI010000022">
    <property type="protein sequence ID" value="NKZ05523.1"/>
    <property type="molecule type" value="Genomic_DNA"/>
</dbReference>
<dbReference type="PROSITE" id="PS51257">
    <property type="entry name" value="PROKAR_LIPOPROTEIN"/>
    <property type="match status" value="1"/>
</dbReference>
<dbReference type="PANTHER" id="PTHR30024">
    <property type="entry name" value="ALIPHATIC SULFONATES-BINDING PROTEIN-RELATED"/>
    <property type="match status" value="1"/>
</dbReference>
<dbReference type="Proteomes" id="UP000579250">
    <property type="component" value="Unassembled WGS sequence"/>
</dbReference>
<dbReference type="GO" id="GO:0042597">
    <property type="term" value="C:periplasmic space"/>
    <property type="evidence" value="ECO:0007669"/>
    <property type="project" value="UniProtKB-SubCell"/>
</dbReference>
<comment type="caution">
    <text evidence="6">The sequence shown here is derived from an EMBL/GenBank/DDBJ whole genome shotgun (WGS) entry which is preliminary data.</text>
</comment>
<proteinExistence type="inferred from homology"/>
<accession>A0A846Z558</accession>
<dbReference type="Pfam" id="PF09084">
    <property type="entry name" value="NMT1"/>
    <property type="match status" value="1"/>
</dbReference>
<feature type="signal peptide" evidence="4">
    <location>
        <begin position="1"/>
        <end position="27"/>
    </location>
</feature>
<keyword evidence="3 4" id="KW-0732">Signal</keyword>
<organism evidence="6 7">
    <name type="scientific">Actinomadura latina</name>
    <dbReference type="NCBI Taxonomy" id="163603"/>
    <lineage>
        <taxon>Bacteria</taxon>
        <taxon>Bacillati</taxon>
        <taxon>Actinomycetota</taxon>
        <taxon>Actinomycetes</taxon>
        <taxon>Streptosporangiales</taxon>
        <taxon>Thermomonosporaceae</taxon>
        <taxon>Actinomadura</taxon>
    </lineage>
</organism>
<dbReference type="Gene3D" id="3.40.190.10">
    <property type="entry name" value="Periplasmic binding protein-like II"/>
    <property type="match status" value="2"/>
</dbReference>
<evidence type="ECO:0000256" key="3">
    <source>
        <dbReference type="ARBA" id="ARBA00022729"/>
    </source>
</evidence>